<accession>A0A517P8K1</accession>
<organism evidence="2 3">
    <name type="scientific">Alienimonas californiensis</name>
    <dbReference type="NCBI Taxonomy" id="2527989"/>
    <lineage>
        <taxon>Bacteria</taxon>
        <taxon>Pseudomonadati</taxon>
        <taxon>Planctomycetota</taxon>
        <taxon>Planctomycetia</taxon>
        <taxon>Planctomycetales</taxon>
        <taxon>Planctomycetaceae</taxon>
        <taxon>Alienimonas</taxon>
    </lineage>
</organism>
<dbReference type="OrthoDB" id="9146593at2"/>
<dbReference type="InterPro" id="IPR011447">
    <property type="entry name" value="DUF1552"/>
</dbReference>
<evidence type="ECO:0000313" key="2">
    <source>
        <dbReference type="EMBL" id="QDT15696.1"/>
    </source>
</evidence>
<evidence type="ECO:0000256" key="1">
    <source>
        <dbReference type="SAM" id="MobiDB-lite"/>
    </source>
</evidence>
<proteinExistence type="predicted"/>
<protein>
    <recommendedName>
        <fullName evidence="4">DUF1552 domain-containing protein</fullName>
    </recommendedName>
</protein>
<dbReference type="Pfam" id="PF07586">
    <property type="entry name" value="HXXSHH"/>
    <property type="match status" value="1"/>
</dbReference>
<evidence type="ECO:0008006" key="4">
    <source>
        <dbReference type="Google" id="ProtNLM"/>
    </source>
</evidence>
<evidence type="ECO:0000313" key="3">
    <source>
        <dbReference type="Proteomes" id="UP000318741"/>
    </source>
</evidence>
<dbReference type="EMBL" id="CP036265">
    <property type="protein sequence ID" value="QDT15696.1"/>
    <property type="molecule type" value="Genomic_DNA"/>
</dbReference>
<dbReference type="KEGG" id="acaf:CA12_17860"/>
<feature type="region of interest" description="Disordered" evidence="1">
    <location>
        <begin position="264"/>
        <end position="283"/>
    </location>
</feature>
<name>A0A517P8K1_9PLAN</name>
<dbReference type="RefSeq" id="WP_145358605.1">
    <property type="nucleotide sequence ID" value="NZ_CP036265.1"/>
</dbReference>
<keyword evidence="3" id="KW-1185">Reference proteome</keyword>
<dbReference type="AlphaFoldDB" id="A0A517P8K1"/>
<gene>
    <name evidence="2" type="ORF">CA12_17860</name>
</gene>
<sequence length="470" mass="51120">MNTPFRSARREFLKNLGLSAAAAPFVLNLPSLGFNRAFGAESGAGRPAPRRIVVIFSPNGVVPKTFWPEVLDSNAKKYSETSDFELTGSLAPLAPFKDQTLLLRGVDNKMQGDGDRHMRGIGCLLTGKILLPGNVQGGSDTPAGWSSGISIDQEIKNHLQSVAETETRFGSLEFGVMVPDRADTWTRMVYAGSNKPIAPVDDPRRMFKKLYGRVKDNQLLATVLDDVRTDLAKVKGLVGAEDRAILEQHESFVRQMERQLAKAEPVGKPDGGVDDAEHLGHALPEPDPALELLNDRIPEIAAAQRDLLIDAFRRDACRVATMQYTNSVGGAKFRWIGVDESHHTLSHEPDGNEDAVDKLTRINAWYAEEVARLCTQLAETPEPGHPGSMLDHTTVVWTNEMGTGNSHSLNDIPWVLIGGGLGFKTGRALHMGDVPHNRLLLSLAKPFGVERDVFGQEDLCAGGVLSGLTA</sequence>
<reference evidence="2 3" key="1">
    <citation type="submission" date="2019-02" db="EMBL/GenBank/DDBJ databases">
        <title>Deep-cultivation of Planctomycetes and their phenomic and genomic characterization uncovers novel biology.</title>
        <authorList>
            <person name="Wiegand S."/>
            <person name="Jogler M."/>
            <person name="Boedeker C."/>
            <person name="Pinto D."/>
            <person name="Vollmers J."/>
            <person name="Rivas-Marin E."/>
            <person name="Kohn T."/>
            <person name="Peeters S.H."/>
            <person name="Heuer A."/>
            <person name="Rast P."/>
            <person name="Oberbeckmann S."/>
            <person name="Bunk B."/>
            <person name="Jeske O."/>
            <person name="Meyerdierks A."/>
            <person name="Storesund J.E."/>
            <person name="Kallscheuer N."/>
            <person name="Luecker S."/>
            <person name="Lage O.M."/>
            <person name="Pohl T."/>
            <person name="Merkel B.J."/>
            <person name="Hornburger P."/>
            <person name="Mueller R.-W."/>
            <person name="Bruemmer F."/>
            <person name="Labrenz M."/>
            <person name="Spormann A.M."/>
            <person name="Op den Camp H."/>
            <person name="Overmann J."/>
            <person name="Amann R."/>
            <person name="Jetten M.S.M."/>
            <person name="Mascher T."/>
            <person name="Medema M.H."/>
            <person name="Devos D.P."/>
            <person name="Kaster A.-K."/>
            <person name="Ovreas L."/>
            <person name="Rohde M."/>
            <person name="Galperin M.Y."/>
            <person name="Jogler C."/>
        </authorList>
    </citation>
    <scope>NUCLEOTIDE SEQUENCE [LARGE SCALE GENOMIC DNA]</scope>
    <source>
        <strain evidence="2 3">CA12</strain>
    </source>
</reference>
<dbReference type="Proteomes" id="UP000318741">
    <property type="component" value="Chromosome"/>
</dbReference>